<gene>
    <name evidence="1" type="ORF">EMPS_04127</name>
</gene>
<protein>
    <submittedName>
        <fullName evidence="1">Uncharacterized protein</fullName>
    </submittedName>
</protein>
<dbReference type="AlphaFoldDB" id="A0A9P3LVI2"/>
<sequence length="86" mass="9410">MPADVPDQGSMPSRCYGISFGHDNCFGVSIKDKPAMSPSDNSDAQEKNVVYDYSKRNLQGYKLGPFSIGITTFSERECPPSTPSKE</sequence>
<dbReference type="EMBL" id="BQFW01000006">
    <property type="protein sequence ID" value="GJJ71770.1"/>
    <property type="molecule type" value="Genomic_DNA"/>
</dbReference>
<evidence type="ECO:0000313" key="2">
    <source>
        <dbReference type="Proteomes" id="UP000827284"/>
    </source>
</evidence>
<name>A0A9P3LVI2_9FUNG</name>
<keyword evidence="2" id="KW-1185">Reference proteome</keyword>
<reference evidence="1" key="2">
    <citation type="journal article" date="2022" name="Microbiol. Resour. Announc.">
        <title>Whole-Genome Sequence of Entomortierella parvispora E1425, a Mucoromycotan Fungus Associated with Burkholderiaceae-Related Endosymbiotic Bacteria.</title>
        <authorList>
            <person name="Herlambang A."/>
            <person name="Guo Y."/>
            <person name="Takashima Y."/>
            <person name="Narisawa K."/>
            <person name="Ohta H."/>
            <person name="Nishizawa T."/>
        </authorList>
    </citation>
    <scope>NUCLEOTIDE SEQUENCE</scope>
    <source>
        <strain evidence="1">E1425</strain>
    </source>
</reference>
<proteinExistence type="predicted"/>
<accession>A0A9P3LVI2</accession>
<reference evidence="1" key="1">
    <citation type="submission" date="2021-11" db="EMBL/GenBank/DDBJ databases">
        <authorList>
            <person name="Herlambang A."/>
            <person name="Guo Y."/>
            <person name="Takashima Y."/>
            <person name="Nishizawa T."/>
        </authorList>
    </citation>
    <scope>NUCLEOTIDE SEQUENCE</scope>
    <source>
        <strain evidence="1">E1425</strain>
    </source>
</reference>
<comment type="caution">
    <text evidence="1">The sequence shown here is derived from an EMBL/GenBank/DDBJ whole genome shotgun (WGS) entry which is preliminary data.</text>
</comment>
<organism evidence="1 2">
    <name type="scientific">Entomortierella parvispora</name>
    <dbReference type="NCBI Taxonomy" id="205924"/>
    <lineage>
        <taxon>Eukaryota</taxon>
        <taxon>Fungi</taxon>
        <taxon>Fungi incertae sedis</taxon>
        <taxon>Mucoromycota</taxon>
        <taxon>Mortierellomycotina</taxon>
        <taxon>Mortierellomycetes</taxon>
        <taxon>Mortierellales</taxon>
        <taxon>Mortierellaceae</taxon>
        <taxon>Entomortierella</taxon>
    </lineage>
</organism>
<evidence type="ECO:0000313" key="1">
    <source>
        <dbReference type="EMBL" id="GJJ71770.1"/>
    </source>
</evidence>
<dbReference type="Proteomes" id="UP000827284">
    <property type="component" value="Unassembled WGS sequence"/>
</dbReference>